<comment type="caution">
    <text evidence="1">The sequence shown here is derived from an EMBL/GenBank/DDBJ whole genome shotgun (WGS) entry which is preliminary data.</text>
</comment>
<proteinExistence type="predicted"/>
<dbReference type="AlphaFoldDB" id="A0A4Y3VFP9"/>
<organism evidence="1 2">
    <name type="scientific">Streptomyces spinoverrucosus</name>
    <dbReference type="NCBI Taxonomy" id="284043"/>
    <lineage>
        <taxon>Bacteria</taxon>
        <taxon>Bacillati</taxon>
        <taxon>Actinomycetota</taxon>
        <taxon>Actinomycetes</taxon>
        <taxon>Kitasatosporales</taxon>
        <taxon>Streptomycetaceae</taxon>
        <taxon>Streptomyces</taxon>
    </lineage>
</organism>
<protein>
    <recommendedName>
        <fullName evidence="3">4Fe-4S Wbl-type domain-containing protein</fullName>
    </recommendedName>
</protein>
<keyword evidence="2" id="KW-1185">Reference proteome</keyword>
<evidence type="ECO:0000313" key="2">
    <source>
        <dbReference type="Proteomes" id="UP000317881"/>
    </source>
</evidence>
<dbReference type="Proteomes" id="UP000317881">
    <property type="component" value="Unassembled WGS sequence"/>
</dbReference>
<gene>
    <name evidence="1" type="ORF">SSP24_35770</name>
</gene>
<sequence>MSGTEVRADTEFHAYSDHVSNCRECSERLRVRDPVCDEARRLGKVYLTAYRESGRANPAEP</sequence>
<evidence type="ECO:0008006" key="3">
    <source>
        <dbReference type="Google" id="ProtNLM"/>
    </source>
</evidence>
<evidence type="ECO:0000313" key="1">
    <source>
        <dbReference type="EMBL" id="GEC05922.1"/>
    </source>
</evidence>
<accession>A0A4Y3VFP9</accession>
<name>A0A4Y3VFP9_9ACTN</name>
<dbReference type="EMBL" id="BJND01000024">
    <property type="protein sequence ID" value="GEC05922.1"/>
    <property type="molecule type" value="Genomic_DNA"/>
</dbReference>
<reference evidence="1 2" key="1">
    <citation type="submission" date="2019-06" db="EMBL/GenBank/DDBJ databases">
        <title>Whole genome shotgun sequence of Streptomyces spinoverrucosus NBRC 14228.</title>
        <authorList>
            <person name="Hosoyama A."/>
            <person name="Uohara A."/>
            <person name="Ohji S."/>
            <person name="Ichikawa N."/>
        </authorList>
    </citation>
    <scope>NUCLEOTIDE SEQUENCE [LARGE SCALE GENOMIC DNA]</scope>
    <source>
        <strain evidence="1 2">NBRC 14228</strain>
    </source>
</reference>